<gene>
    <name evidence="7" type="ORF">SCLAV_p1307</name>
</gene>
<evidence type="ECO:0000259" key="6">
    <source>
        <dbReference type="PROSITE" id="PS50075"/>
    </source>
</evidence>
<dbReference type="EMBL" id="CM000914">
    <property type="protein sequence ID" value="EFG04793.2"/>
    <property type="molecule type" value="Genomic_DNA"/>
</dbReference>
<dbReference type="OrthoDB" id="2472181at2"/>
<dbReference type="SMART" id="SM00823">
    <property type="entry name" value="PKS_PP"/>
    <property type="match status" value="1"/>
</dbReference>
<feature type="compositionally biased region" description="Gly residues" evidence="5">
    <location>
        <begin position="589"/>
        <end position="606"/>
    </location>
</feature>
<dbReference type="PROSITE" id="PS50075">
    <property type="entry name" value="CARRIER"/>
    <property type="match status" value="1"/>
</dbReference>
<dbReference type="InterPro" id="IPR036736">
    <property type="entry name" value="ACP-like_sf"/>
</dbReference>
<dbReference type="InterPro" id="IPR006162">
    <property type="entry name" value="Ppantetheine_attach_site"/>
</dbReference>
<dbReference type="GO" id="GO:0044550">
    <property type="term" value="P:secondary metabolite biosynthetic process"/>
    <property type="evidence" value="ECO:0007669"/>
    <property type="project" value="TreeGrafter"/>
</dbReference>
<dbReference type="InterPro" id="IPR025110">
    <property type="entry name" value="AMP-bd_C"/>
</dbReference>
<accession>D5SLK0</accession>
<dbReference type="Gene3D" id="3.30.300.30">
    <property type="match status" value="2"/>
</dbReference>
<evidence type="ECO:0000256" key="1">
    <source>
        <dbReference type="ARBA" id="ARBA00001957"/>
    </source>
</evidence>
<comment type="similarity">
    <text evidence="2">Belongs to the ATP-dependent AMP-binding enzyme family.</text>
</comment>
<dbReference type="GO" id="GO:0043041">
    <property type="term" value="P:amino acid activation for nonribosomal peptide biosynthetic process"/>
    <property type="evidence" value="ECO:0007669"/>
    <property type="project" value="TreeGrafter"/>
</dbReference>
<evidence type="ECO:0000313" key="7">
    <source>
        <dbReference type="EMBL" id="EFG04793.2"/>
    </source>
</evidence>
<dbReference type="PANTHER" id="PTHR45527">
    <property type="entry name" value="NONRIBOSOMAL PEPTIDE SYNTHETASE"/>
    <property type="match status" value="1"/>
</dbReference>
<evidence type="ECO:0000256" key="5">
    <source>
        <dbReference type="SAM" id="MobiDB-lite"/>
    </source>
</evidence>
<feature type="compositionally biased region" description="Polar residues" evidence="5">
    <location>
        <begin position="1"/>
        <end position="12"/>
    </location>
</feature>
<feature type="compositionally biased region" description="Low complexity" evidence="5">
    <location>
        <begin position="13"/>
        <end position="24"/>
    </location>
</feature>
<comment type="cofactor">
    <cofactor evidence="1">
        <name>pantetheine 4'-phosphate</name>
        <dbReference type="ChEBI" id="CHEBI:47942"/>
    </cofactor>
</comment>
<dbReference type="FunFam" id="2.30.38.10:FF:000001">
    <property type="entry name" value="Non-ribosomal peptide synthetase PvdI"/>
    <property type="match status" value="1"/>
</dbReference>
<dbReference type="InterPro" id="IPR045851">
    <property type="entry name" value="AMP-bd_C_sf"/>
</dbReference>
<dbReference type="PROSITE" id="PS00012">
    <property type="entry name" value="PHOSPHOPANTETHEINE"/>
    <property type="match status" value="1"/>
</dbReference>
<dbReference type="NCBIfam" id="TIGR01733">
    <property type="entry name" value="AA-adenyl-dom"/>
    <property type="match status" value="1"/>
</dbReference>
<feature type="compositionally biased region" description="Gly residues" evidence="5">
    <location>
        <begin position="654"/>
        <end position="669"/>
    </location>
</feature>
<protein>
    <submittedName>
        <fullName evidence="7">Non-ribosomal peptide synthetase</fullName>
    </submittedName>
</protein>
<feature type="compositionally biased region" description="Low complexity" evidence="5">
    <location>
        <begin position="578"/>
        <end position="588"/>
    </location>
</feature>
<dbReference type="InterPro" id="IPR010071">
    <property type="entry name" value="AA_adenyl_dom"/>
</dbReference>
<reference evidence="7 8" key="1">
    <citation type="journal article" date="2010" name="Genome Biol. Evol.">
        <title>The sequence of a 1.8-mb bacterial linear plasmid reveals a rich evolutionary reservoir of secondary metabolic pathways.</title>
        <authorList>
            <person name="Medema M.H."/>
            <person name="Trefzer A."/>
            <person name="Kovalchuk A."/>
            <person name="van den Berg M."/>
            <person name="Mueller U."/>
            <person name="Heijne W."/>
            <person name="Wu L."/>
            <person name="Alam M.T."/>
            <person name="Ronning C.M."/>
            <person name="Nierman W.C."/>
            <person name="Bovenberg R.A.L."/>
            <person name="Breitling R."/>
            <person name="Takano E."/>
        </authorList>
    </citation>
    <scope>NUCLEOTIDE SEQUENCE [LARGE SCALE GENOMIC DNA]</scope>
    <source>
        <strain evidence="8">ATCC 27064 / DSM 738 / JCM 4710 / NBRC 13307 / NCIMB 12785 / NRRL 3585 / VKM Ac-602</strain>
        <plasmid evidence="7">pSCL4</plasmid>
    </source>
</reference>
<evidence type="ECO:0000256" key="3">
    <source>
        <dbReference type="ARBA" id="ARBA00022450"/>
    </source>
</evidence>
<feature type="compositionally biased region" description="Gly residues" evidence="5">
    <location>
        <begin position="716"/>
        <end position="731"/>
    </location>
</feature>
<dbReference type="Gene3D" id="3.40.50.980">
    <property type="match status" value="2"/>
</dbReference>
<sequence length="887" mass="88341">MTSTVLTSDESQGPTGTPGPTGIPGFRGVPGFSGSGLPPFDARSIHELVAEQAERAPDAPAVSCGGQTLSYRQLVDRADRLARRLRDAGLRPEEVVGVLVRRSPELVVALLAVLTAGGAYLGLDPEDPPARHELLLGDAGVGMVITEEALRERVPDGVAAVGEEGPVPVVRPVRASPAPGPGPDRLAYVSYTSGSTGEPKGVAVPHRAVDRLVRGADWMEVRPGDVFFHIAPVAFDASTLEIWAPLVNGCRLAVFPPGTIALAEVARTVRAEGVTVLLLTTGLFHRMAGSHPEAFAGVRHVLTGGDVASPSHVERLLTLHPGLVYTNGYGPTENTTYTTCWTSDTLTNRERVPIGGPISGTRIAVLDSELRPVPAGECGELYAAGAGLARGYLNRPGATAERFLPDPSGTEPGARMYRTGDLVRWTPDGTLEFVGRADQQVKVQGYRAEPQAVEAALERLPGVRHAAVLPQPDPAGGTRLLAYVVPDGVELAAAGGATGGGVPAGAGGGAVGTDLSADAGGGAADVDVRDGAPGGGTGGGVSVGARGGAAGAGVPGVSAPGGASGTVLPDGAGGGAADGDVPDGAPGEATGGGVPAAEGGAAGAGVPGASAPGGAVGTVLPDGALGRAGGGGVPGGARGGAAGAGVPGDVRGRATGGDVSGDARGGGTGTDLPDGARERTVGRDLSADAGGTAAAGVLLAGTGSVAAQERTAAPGGATGTGTDLPGGGPRGGTDVMSSDVLGLGGRLRRELRAELPAYLIPWAILVRSELPLNRNGKVDRRALPGATRVPRNVPNAFTAPRTPTELRLAELWGELLGVEPVGTDDDFFDLGGHSLLATELLAAVEREFGTAVPAQTLYLSPTVAELATALDTRLHAAAEAAAEGSTR</sequence>
<evidence type="ECO:0000313" key="8">
    <source>
        <dbReference type="Proteomes" id="UP000002357"/>
    </source>
</evidence>
<dbReference type="GO" id="GO:0031177">
    <property type="term" value="F:phosphopantetheine binding"/>
    <property type="evidence" value="ECO:0007669"/>
    <property type="project" value="InterPro"/>
</dbReference>
<dbReference type="PANTHER" id="PTHR45527:SF1">
    <property type="entry name" value="FATTY ACID SYNTHASE"/>
    <property type="match status" value="1"/>
</dbReference>
<dbReference type="FunFam" id="3.40.50.12780:FF:000012">
    <property type="entry name" value="Non-ribosomal peptide synthetase"/>
    <property type="match status" value="1"/>
</dbReference>
<feature type="region of interest" description="Disordered" evidence="5">
    <location>
        <begin position="636"/>
        <end position="678"/>
    </location>
</feature>
<dbReference type="InterPro" id="IPR020806">
    <property type="entry name" value="PKS_PP-bd"/>
</dbReference>
<dbReference type="AlphaFoldDB" id="D5SLK0"/>
<dbReference type="CDD" id="cd12117">
    <property type="entry name" value="A_NRPS_Srf_like"/>
    <property type="match status" value="1"/>
</dbReference>
<keyword evidence="8" id="KW-1185">Reference proteome</keyword>
<feature type="region of interest" description="Disordered" evidence="5">
    <location>
        <begin position="1"/>
        <end position="30"/>
    </location>
</feature>
<dbReference type="InterPro" id="IPR020845">
    <property type="entry name" value="AMP-binding_CS"/>
</dbReference>
<dbReference type="GeneID" id="93734383"/>
<feature type="region of interest" description="Disordered" evidence="5">
    <location>
        <begin position="709"/>
        <end position="732"/>
    </location>
</feature>
<dbReference type="GO" id="GO:0072330">
    <property type="term" value="P:monocarboxylic acid biosynthetic process"/>
    <property type="evidence" value="ECO:0007669"/>
    <property type="project" value="UniProtKB-ARBA"/>
</dbReference>
<keyword evidence="3" id="KW-0596">Phosphopantetheine</keyword>
<dbReference type="Gene3D" id="3.40.50.1820">
    <property type="entry name" value="alpha/beta hydrolase"/>
    <property type="match status" value="1"/>
</dbReference>
<dbReference type="PROSITE" id="PS00455">
    <property type="entry name" value="AMP_BINDING"/>
    <property type="match status" value="1"/>
</dbReference>
<dbReference type="Proteomes" id="UP000002357">
    <property type="component" value="Plasmid pSCL4"/>
</dbReference>
<evidence type="ECO:0000256" key="2">
    <source>
        <dbReference type="ARBA" id="ARBA00006432"/>
    </source>
</evidence>
<dbReference type="InterPro" id="IPR000873">
    <property type="entry name" value="AMP-dep_synth/lig_dom"/>
</dbReference>
<name>D5SLK0_STRCL</name>
<dbReference type="Pfam" id="PF00501">
    <property type="entry name" value="AMP-binding"/>
    <property type="match status" value="1"/>
</dbReference>
<dbReference type="SUPFAM" id="SSF47336">
    <property type="entry name" value="ACP-like"/>
    <property type="match status" value="1"/>
</dbReference>
<dbReference type="InterPro" id="IPR029058">
    <property type="entry name" value="AB_hydrolase_fold"/>
</dbReference>
<dbReference type="FunFam" id="1.10.1200.10:FF:000016">
    <property type="entry name" value="Non-ribosomal peptide synthase"/>
    <property type="match status" value="1"/>
</dbReference>
<organism evidence="7 8">
    <name type="scientific">Streptomyces clavuligerus</name>
    <dbReference type="NCBI Taxonomy" id="1901"/>
    <lineage>
        <taxon>Bacteria</taxon>
        <taxon>Bacillati</taxon>
        <taxon>Actinomycetota</taxon>
        <taxon>Actinomycetes</taxon>
        <taxon>Kitasatosporales</taxon>
        <taxon>Streptomycetaceae</taxon>
        <taxon>Streptomyces</taxon>
    </lineage>
</organism>
<feature type="domain" description="Carrier" evidence="6">
    <location>
        <begin position="799"/>
        <end position="874"/>
    </location>
</feature>
<evidence type="ECO:0000256" key="4">
    <source>
        <dbReference type="ARBA" id="ARBA00022553"/>
    </source>
</evidence>
<dbReference type="GO" id="GO:0005829">
    <property type="term" value="C:cytosol"/>
    <property type="evidence" value="ECO:0007669"/>
    <property type="project" value="TreeGrafter"/>
</dbReference>
<dbReference type="SUPFAM" id="SSF56801">
    <property type="entry name" value="Acetyl-CoA synthetase-like"/>
    <property type="match status" value="1"/>
</dbReference>
<keyword evidence="7" id="KW-0614">Plasmid</keyword>
<feature type="compositionally biased region" description="Low complexity" evidence="5">
    <location>
        <begin position="561"/>
        <end position="570"/>
    </location>
</feature>
<dbReference type="Pfam" id="PF00550">
    <property type="entry name" value="PP-binding"/>
    <property type="match status" value="1"/>
</dbReference>
<feature type="compositionally biased region" description="Gly residues" evidence="5">
    <location>
        <begin position="636"/>
        <end position="646"/>
    </location>
</feature>
<dbReference type="Gene3D" id="2.30.38.10">
    <property type="entry name" value="Luciferase, Domain 3"/>
    <property type="match status" value="1"/>
</dbReference>
<proteinExistence type="inferred from homology"/>
<dbReference type="GO" id="GO:0017000">
    <property type="term" value="P:antibiotic biosynthetic process"/>
    <property type="evidence" value="ECO:0007669"/>
    <property type="project" value="UniProtKB-ARBA"/>
</dbReference>
<dbReference type="RefSeq" id="WP_003963616.1">
    <property type="nucleotide sequence ID" value="NZ_CM000914.1"/>
</dbReference>
<dbReference type="FunFam" id="3.40.50.980:FF:000001">
    <property type="entry name" value="Non-ribosomal peptide synthetase"/>
    <property type="match status" value="1"/>
</dbReference>
<dbReference type="InterPro" id="IPR009081">
    <property type="entry name" value="PP-bd_ACP"/>
</dbReference>
<feature type="region of interest" description="Disordered" evidence="5">
    <location>
        <begin position="561"/>
        <end position="608"/>
    </location>
</feature>
<dbReference type="eggNOG" id="COG1020">
    <property type="taxonomic scope" value="Bacteria"/>
</dbReference>
<feature type="region of interest" description="Disordered" evidence="5">
    <location>
        <begin position="518"/>
        <end position="540"/>
    </location>
</feature>
<dbReference type="Pfam" id="PF13193">
    <property type="entry name" value="AMP-binding_C"/>
    <property type="match status" value="1"/>
</dbReference>
<geneLocation type="plasmid" evidence="7 8">
    <name>pSCL4</name>
</geneLocation>
<keyword evidence="4" id="KW-0597">Phosphoprotein</keyword>